<evidence type="ECO:0000256" key="10">
    <source>
        <dbReference type="ARBA" id="ARBA00022912"/>
    </source>
</evidence>
<dbReference type="EC" id="3.1.3.48" evidence="4"/>
<dbReference type="SMART" id="SM00195">
    <property type="entry name" value="DSPc"/>
    <property type="match status" value="1"/>
</dbReference>
<dbReference type="PANTHER" id="PTHR23339">
    <property type="entry name" value="TYROSINE SPECIFIC PROTEIN PHOSPHATASE AND DUAL SPECIFICITY PROTEIN PHOSPHATASE"/>
    <property type="match status" value="1"/>
</dbReference>
<dbReference type="CDD" id="cd14499">
    <property type="entry name" value="CDC14_C"/>
    <property type="match status" value="1"/>
</dbReference>
<keyword evidence="7" id="KW-0132">Cell division</keyword>
<comment type="similarity">
    <text evidence="3">Belongs to the protein-tyrosine phosphatase family. Non-receptor class CDC14 subfamily.</text>
</comment>
<dbReference type="Proteomes" id="UP000218811">
    <property type="component" value="Unassembled WGS sequence"/>
</dbReference>
<feature type="region of interest" description="Disordered" evidence="14">
    <location>
        <begin position="640"/>
        <end position="666"/>
    </location>
</feature>
<evidence type="ECO:0000256" key="3">
    <source>
        <dbReference type="ARBA" id="ARBA00007315"/>
    </source>
</evidence>
<protein>
    <recommendedName>
        <fullName evidence="4">protein-tyrosine-phosphatase</fullName>
        <ecNumber evidence="4">3.1.3.48</ecNumber>
    </recommendedName>
</protein>
<dbReference type="EMBL" id="KB468113">
    <property type="protein sequence ID" value="PCH41175.1"/>
    <property type="molecule type" value="Genomic_DNA"/>
</dbReference>
<evidence type="ECO:0000256" key="7">
    <source>
        <dbReference type="ARBA" id="ARBA00022618"/>
    </source>
</evidence>
<dbReference type="AlphaFoldDB" id="A0A2H3JHY7"/>
<dbReference type="FunFam" id="3.90.190.10:FF:000038">
    <property type="entry name" value="Tyrosine-protein phosphatase CDC14"/>
    <property type="match status" value="1"/>
</dbReference>
<dbReference type="PROSITE" id="PS50054">
    <property type="entry name" value="TYR_PHOSPHATASE_DUAL"/>
    <property type="match status" value="1"/>
</dbReference>
<dbReference type="InterPro" id="IPR050561">
    <property type="entry name" value="PTP"/>
</dbReference>
<evidence type="ECO:0000256" key="12">
    <source>
        <dbReference type="ARBA" id="ARBA00023254"/>
    </source>
</evidence>
<dbReference type="SMART" id="SM00404">
    <property type="entry name" value="PTPc_motif"/>
    <property type="match status" value="1"/>
</dbReference>
<evidence type="ECO:0000256" key="11">
    <source>
        <dbReference type="ARBA" id="ARBA00023242"/>
    </source>
</evidence>
<gene>
    <name evidence="17" type="ORF">WOLCODRAFT_137234</name>
</gene>
<evidence type="ECO:0000256" key="5">
    <source>
        <dbReference type="ARBA" id="ARBA00022490"/>
    </source>
</evidence>
<evidence type="ECO:0000313" key="18">
    <source>
        <dbReference type="Proteomes" id="UP000218811"/>
    </source>
</evidence>
<dbReference type="InterPro" id="IPR029021">
    <property type="entry name" value="Prot-tyrosine_phosphatase-like"/>
</dbReference>
<dbReference type="GO" id="GO:0004725">
    <property type="term" value="F:protein tyrosine phosphatase activity"/>
    <property type="evidence" value="ECO:0007669"/>
    <property type="project" value="UniProtKB-EC"/>
</dbReference>
<dbReference type="GO" id="GO:0032954">
    <property type="term" value="P:regulation of cytokinetic process"/>
    <property type="evidence" value="ECO:0007669"/>
    <property type="project" value="UniProtKB-ARBA"/>
</dbReference>
<organism evidence="17 18">
    <name type="scientific">Wolfiporia cocos (strain MD-104)</name>
    <name type="common">Brown rot fungus</name>
    <dbReference type="NCBI Taxonomy" id="742152"/>
    <lineage>
        <taxon>Eukaryota</taxon>
        <taxon>Fungi</taxon>
        <taxon>Dikarya</taxon>
        <taxon>Basidiomycota</taxon>
        <taxon>Agaricomycotina</taxon>
        <taxon>Agaricomycetes</taxon>
        <taxon>Polyporales</taxon>
        <taxon>Phaeolaceae</taxon>
        <taxon>Wolfiporia</taxon>
    </lineage>
</organism>
<dbReference type="OMA" id="WGIYKAM"/>
<feature type="region of interest" description="Disordered" evidence="14">
    <location>
        <begin position="496"/>
        <end position="589"/>
    </location>
</feature>
<feature type="domain" description="Tyrosine specific protein phosphatases" evidence="16">
    <location>
        <begin position="309"/>
        <end position="374"/>
    </location>
</feature>
<keyword evidence="18" id="KW-1185">Reference proteome</keyword>
<evidence type="ECO:0000259" key="15">
    <source>
        <dbReference type="PROSITE" id="PS50054"/>
    </source>
</evidence>
<dbReference type="Pfam" id="PF22785">
    <property type="entry name" value="Tc-R-P"/>
    <property type="match status" value="1"/>
</dbReference>
<dbReference type="GO" id="GO:0051321">
    <property type="term" value="P:meiotic cell cycle"/>
    <property type="evidence" value="ECO:0007669"/>
    <property type="project" value="UniProtKB-KW"/>
</dbReference>
<dbReference type="InterPro" id="IPR020422">
    <property type="entry name" value="TYR_PHOSPHATASE_DUAL_dom"/>
</dbReference>
<keyword evidence="13" id="KW-0131">Cell cycle</keyword>
<dbReference type="GO" id="GO:0007096">
    <property type="term" value="P:regulation of exit from mitosis"/>
    <property type="evidence" value="ECO:0007669"/>
    <property type="project" value="UniProtKB-ARBA"/>
</dbReference>
<dbReference type="GO" id="GO:0005737">
    <property type="term" value="C:cytoplasm"/>
    <property type="evidence" value="ECO:0007669"/>
    <property type="project" value="UniProtKB-SubCell"/>
</dbReference>
<dbReference type="STRING" id="742152.A0A2H3JHY7"/>
<evidence type="ECO:0000256" key="9">
    <source>
        <dbReference type="ARBA" id="ARBA00022801"/>
    </source>
</evidence>
<sequence length="666" mass="72861">MGLACEPLCHFGGRLYFTSFPNPPAKPAVLNQLAYEPDNASRVRGTPVATSSATPDDDAKYYYFTIDDQLLYLSFFQDWGPLNLAMVYKACILIHELLQDPLLSKHRLVLYSSNDPCKKANAALLMALYVMIVEQRPPWEAFAPIAELEFMPFRDAGRGRSDFNLTIQDCLWGVYKAVQNGLCDMNEFDVEEYEHYEKVENGDWNWVTPNFIAFASPLDPIWTKREKERAEMEKLGTSAASPARPGAALQRRLPTSFQNCLEYFESKNVKLVVRLNNSLYDRQLFIERGIKHEELYFDDGTNPTDEIVRKFIDISDEVVEAKGVVAVHCKAGLGRTGTLIGAYLIWKYGFTASEAIAFMRIARPGCVVGPQQQYMYLKQLEWCKWSAMDEFKRMQASARLAATVIIAPATPPAEAEDPMEGIEATTVVTAPVHIPPITPSRHVARAAAQAREITPPPQPRKTPMAKRVAIDSDEENINEEEDVLPQLGLAPAPVRRTKAKPLSARTAAAAGKVTASEQRPTRVTRAAASGAARKAGAARTQTKAPKANAQAPNKIPRLANGTTARGTAAAKNAVPPSTRVLRQPPSPTPSRLPTLVAKRAHHNSIASASGVPATAAAAVKSTAAAAGAWMTNNAAAVVVPGSKSERPNLRSVRRRRSSFSSADVVA</sequence>
<dbReference type="GO" id="GO:0033554">
    <property type="term" value="P:cellular response to stress"/>
    <property type="evidence" value="ECO:0007669"/>
    <property type="project" value="UniProtKB-ARBA"/>
</dbReference>
<dbReference type="InterPro" id="IPR003595">
    <property type="entry name" value="Tyr_Pase_cat"/>
</dbReference>
<dbReference type="InterPro" id="IPR000387">
    <property type="entry name" value="Tyr_Pase_dom"/>
</dbReference>
<evidence type="ECO:0000256" key="1">
    <source>
        <dbReference type="ARBA" id="ARBA00004123"/>
    </source>
</evidence>
<dbReference type="Gene3D" id="3.90.190.10">
    <property type="entry name" value="Protein tyrosine phosphatase superfamily"/>
    <property type="match status" value="2"/>
</dbReference>
<keyword evidence="11" id="KW-0539">Nucleus</keyword>
<dbReference type="InterPro" id="IPR029260">
    <property type="entry name" value="DSPn"/>
</dbReference>
<name>A0A2H3JHY7_WOLCO</name>
<reference evidence="17 18" key="1">
    <citation type="journal article" date="2012" name="Science">
        <title>The Paleozoic origin of enzymatic lignin decomposition reconstructed from 31 fungal genomes.</title>
        <authorList>
            <person name="Floudas D."/>
            <person name="Binder M."/>
            <person name="Riley R."/>
            <person name="Barry K."/>
            <person name="Blanchette R.A."/>
            <person name="Henrissat B."/>
            <person name="Martinez A.T."/>
            <person name="Otillar R."/>
            <person name="Spatafora J.W."/>
            <person name="Yadav J.S."/>
            <person name="Aerts A."/>
            <person name="Benoit I."/>
            <person name="Boyd A."/>
            <person name="Carlson A."/>
            <person name="Copeland A."/>
            <person name="Coutinho P.M."/>
            <person name="de Vries R.P."/>
            <person name="Ferreira P."/>
            <person name="Findley K."/>
            <person name="Foster B."/>
            <person name="Gaskell J."/>
            <person name="Glotzer D."/>
            <person name="Gorecki P."/>
            <person name="Heitman J."/>
            <person name="Hesse C."/>
            <person name="Hori C."/>
            <person name="Igarashi K."/>
            <person name="Jurgens J.A."/>
            <person name="Kallen N."/>
            <person name="Kersten P."/>
            <person name="Kohler A."/>
            <person name="Kuees U."/>
            <person name="Kumar T.K.A."/>
            <person name="Kuo A."/>
            <person name="LaButti K."/>
            <person name="Larrondo L.F."/>
            <person name="Lindquist E."/>
            <person name="Ling A."/>
            <person name="Lombard V."/>
            <person name="Lucas S."/>
            <person name="Lundell T."/>
            <person name="Martin R."/>
            <person name="McLaughlin D.J."/>
            <person name="Morgenstern I."/>
            <person name="Morin E."/>
            <person name="Murat C."/>
            <person name="Nagy L.G."/>
            <person name="Nolan M."/>
            <person name="Ohm R.A."/>
            <person name="Patyshakuliyeva A."/>
            <person name="Rokas A."/>
            <person name="Ruiz-Duenas F.J."/>
            <person name="Sabat G."/>
            <person name="Salamov A."/>
            <person name="Samejima M."/>
            <person name="Schmutz J."/>
            <person name="Slot J.C."/>
            <person name="St John F."/>
            <person name="Stenlid J."/>
            <person name="Sun H."/>
            <person name="Sun S."/>
            <person name="Syed K."/>
            <person name="Tsang A."/>
            <person name="Wiebenga A."/>
            <person name="Young D."/>
            <person name="Pisabarro A."/>
            <person name="Eastwood D.C."/>
            <person name="Martin F."/>
            <person name="Cullen D."/>
            <person name="Grigoriev I.V."/>
            <person name="Hibbett D.S."/>
        </authorList>
    </citation>
    <scope>NUCLEOTIDE SEQUENCE [LARGE SCALE GENOMIC DNA]</scope>
    <source>
        <strain evidence="17 18">MD-104</strain>
    </source>
</reference>
<dbReference type="GO" id="GO:0005730">
    <property type="term" value="C:nucleolus"/>
    <property type="evidence" value="ECO:0007669"/>
    <property type="project" value="UniProtKB-ARBA"/>
</dbReference>
<keyword evidence="10" id="KW-0904">Protein phosphatase</keyword>
<feature type="domain" description="Tyrosine-protein phosphatase" evidence="15">
    <location>
        <begin position="239"/>
        <end position="389"/>
    </location>
</feature>
<feature type="compositionally biased region" description="Low complexity" evidence="14">
    <location>
        <begin position="504"/>
        <end position="573"/>
    </location>
</feature>
<evidence type="ECO:0000256" key="8">
    <source>
        <dbReference type="ARBA" id="ARBA00022776"/>
    </source>
</evidence>
<keyword evidence="6" id="KW-0597">Phosphoprotein</keyword>
<dbReference type="Pfam" id="PF14671">
    <property type="entry name" value="DSPn"/>
    <property type="match status" value="1"/>
</dbReference>
<evidence type="ECO:0000259" key="16">
    <source>
        <dbReference type="PROSITE" id="PS50056"/>
    </source>
</evidence>
<evidence type="ECO:0000256" key="2">
    <source>
        <dbReference type="ARBA" id="ARBA00004496"/>
    </source>
</evidence>
<dbReference type="GO" id="GO:0051301">
    <property type="term" value="P:cell division"/>
    <property type="evidence" value="ECO:0007669"/>
    <property type="project" value="UniProtKB-KW"/>
</dbReference>
<evidence type="ECO:0000256" key="6">
    <source>
        <dbReference type="ARBA" id="ARBA00022553"/>
    </source>
</evidence>
<dbReference type="CDD" id="cd17657">
    <property type="entry name" value="CDC14_N"/>
    <property type="match status" value="1"/>
</dbReference>
<proteinExistence type="inferred from homology"/>
<dbReference type="InterPro" id="IPR044506">
    <property type="entry name" value="CDC14_C"/>
</dbReference>
<evidence type="ECO:0000256" key="4">
    <source>
        <dbReference type="ARBA" id="ARBA00013064"/>
    </source>
</evidence>
<dbReference type="SUPFAM" id="SSF52799">
    <property type="entry name" value="(Phosphotyrosine protein) phosphatases II"/>
    <property type="match status" value="2"/>
</dbReference>
<dbReference type="InterPro" id="IPR016130">
    <property type="entry name" value="Tyr_Pase_AS"/>
</dbReference>
<evidence type="ECO:0000256" key="13">
    <source>
        <dbReference type="ARBA" id="ARBA00023306"/>
    </source>
</evidence>
<keyword evidence="8" id="KW-0498">Mitosis</keyword>
<dbReference type="PROSITE" id="PS50056">
    <property type="entry name" value="TYR_PHOSPHATASE_2"/>
    <property type="match status" value="1"/>
</dbReference>
<keyword evidence="9" id="KW-0378">Hydrolase</keyword>
<dbReference type="OrthoDB" id="5632at2759"/>
<comment type="subcellular location">
    <subcellularLocation>
        <location evidence="2">Cytoplasm</location>
    </subcellularLocation>
    <subcellularLocation>
        <location evidence="1">Nucleus</location>
    </subcellularLocation>
</comment>
<keyword evidence="5" id="KW-0963">Cytoplasm</keyword>
<dbReference type="GO" id="GO:0000278">
    <property type="term" value="P:mitotic cell cycle"/>
    <property type="evidence" value="ECO:0007669"/>
    <property type="project" value="UniProtKB-ARBA"/>
</dbReference>
<dbReference type="GO" id="GO:0005816">
    <property type="term" value="C:spindle pole body"/>
    <property type="evidence" value="ECO:0007669"/>
    <property type="project" value="UniProtKB-ARBA"/>
</dbReference>
<accession>A0A2H3JHY7</accession>
<dbReference type="PROSITE" id="PS00383">
    <property type="entry name" value="TYR_PHOSPHATASE_1"/>
    <property type="match status" value="1"/>
</dbReference>
<keyword evidence="12" id="KW-0469">Meiosis</keyword>
<evidence type="ECO:0000256" key="14">
    <source>
        <dbReference type="SAM" id="MobiDB-lite"/>
    </source>
</evidence>
<evidence type="ECO:0000313" key="17">
    <source>
        <dbReference type="EMBL" id="PCH41175.1"/>
    </source>
</evidence>